<protein>
    <submittedName>
        <fullName evidence="2">DUF4864 domain-containing protein</fullName>
    </submittedName>
</protein>
<proteinExistence type="predicted"/>
<dbReference type="Pfam" id="PF16156">
    <property type="entry name" value="DUF4864"/>
    <property type="match status" value="1"/>
</dbReference>
<name>A0A9Q4C0R5_9EURY</name>
<keyword evidence="3" id="KW-1185">Reference proteome</keyword>
<dbReference type="Proteomes" id="UP001149411">
    <property type="component" value="Unassembled WGS sequence"/>
</dbReference>
<accession>A0A9Q4C0R5</accession>
<evidence type="ECO:0000313" key="3">
    <source>
        <dbReference type="Proteomes" id="UP001149411"/>
    </source>
</evidence>
<dbReference type="EMBL" id="RKLV01000001">
    <property type="protein sequence ID" value="MCX2817842.1"/>
    <property type="molecule type" value="Genomic_DNA"/>
</dbReference>
<reference evidence="2" key="1">
    <citation type="submission" date="2022-09" db="EMBL/GenBank/DDBJ databases">
        <title>Haloadaptaus new haloarchaeum isolated from saline soil.</title>
        <authorList>
            <person name="Duran-Viseras A."/>
            <person name="Sanchez-Porro C."/>
            <person name="Ventosa A."/>
        </authorList>
    </citation>
    <scope>NUCLEOTIDE SEQUENCE</scope>
    <source>
        <strain evidence="2">F3-133</strain>
    </source>
</reference>
<evidence type="ECO:0000313" key="2">
    <source>
        <dbReference type="EMBL" id="MCX2817842.1"/>
    </source>
</evidence>
<comment type="caution">
    <text evidence="2">The sequence shown here is derived from an EMBL/GenBank/DDBJ whole genome shotgun (WGS) entry which is preliminary data.</text>
</comment>
<evidence type="ECO:0000256" key="1">
    <source>
        <dbReference type="SAM" id="MobiDB-lite"/>
    </source>
</evidence>
<organism evidence="2 3">
    <name type="scientific">Halorutilus salinus</name>
    <dbReference type="NCBI Taxonomy" id="2487751"/>
    <lineage>
        <taxon>Archaea</taxon>
        <taxon>Methanobacteriati</taxon>
        <taxon>Methanobacteriota</taxon>
        <taxon>Stenosarchaea group</taxon>
        <taxon>Halobacteria</taxon>
        <taxon>Halorutilales</taxon>
        <taxon>Halorutilaceae</taxon>
        <taxon>Halorutilus</taxon>
    </lineage>
</organism>
<sequence>MSKKSHPIEGLPTPDPTESPEDAVSVQVEALGDNDDPYENAGVMTAYNYASPANRRSTGPLGRFIRMVGSPRYSVMIDSNEVVREPIERSGETAQQRVTVNSENGRTVSYDFGLSVQSGGVFEGCWMTDSVLVVDG</sequence>
<dbReference type="AlphaFoldDB" id="A0A9Q4C0R5"/>
<dbReference type="InterPro" id="IPR032347">
    <property type="entry name" value="DUF4864"/>
</dbReference>
<dbReference type="PANTHER" id="PTHR35716">
    <property type="entry name" value="OS05G0574700 PROTEIN-RELATED"/>
    <property type="match status" value="1"/>
</dbReference>
<dbReference type="RefSeq" id="WP_266085343.1">
    <property type="nucleotide sequence ID" value="NZ_RKLV01000001.1"/>
</dbReference>
<gene>
    <name evidence="2" type="ORF">EGH25_00480</name>
</gene>
<feature type="region of interest" description="Disordered" evidence="1">
    <location>
        <begin position="1"/>
        <end position="23"/>
    </location>
</feature>